<keyword evidence="5 9" id="KW-0784">Thiamine biosynthesis</keyword>
<accession>A0ABT1RD60</accession>
<gene>
    <name evidence="9" type="primary">thiE</name>
    <name evidence="13" type="ORF">GB927_024010</name>
</gene>
<keyword evidence="2 9" id="KW-0808">Transferase</keyword>
<evidence type="ECO:0000256" key="11">
    <source>
        <dbReference type="RuleBase" id="RU004253"/>
    </source>
</evidence>
<comment type="similarity">
    <text evidence="9 10">Belongs to the thiamine-phosphate synthase family.</text>
</comment>
<comment type="catalytic activity">
    <reaction evidence="7 9 10">
        <text>2-(2-carboxy-4-methylthiazol-5-yl)ethyl phosphate + 4-amino-2-methyl-5-(diphosphooxymethyl)pyrimidine + 2 H(+) = thiamine phosphate + CO2 + diphosphate</text>
        <dbReference type="Rhea" id="RHEA:47848"/>
        <dbReference type="ChEBI" id="CHEBI:15378"/>
        <dbReference type="ChEBI" id="CHEBI:16526"/>
        <dbReference type="ChEBI" id="CHEBI:33019"/>
        <dbReference type="ChEBI" id="CHEBI:37575"/>
        <dbReference type="ChEBI" id="CHEBI:57841"/>
        <dbReference type="ChEBI" id="CHEBI:62890"/>
        <dbReference type="EC" id="2.5.1.3"/>
    </reaction>
</comment>
<dbReference type="NCBIfam" id="NF000734">
    <property type="entry name" value="PRK00043.1-5"/>
    <property type="match status" value="1"/>
</dbReference>
<keyword evidence="4 9" id="KW-0460">Magnesium</keyword>
<dbReference type="PANTHER" id="PTHR20857">
    <property type="entry name" value="THIAMINE-PHOSPHATE PYROPHOSPHORYLASE"/>
    <property type="match status" value="1"/>
</dbReference>
<comment type="caution">
    <text evidence="9">Lacks conserved residue(s) required for the propagation of feature annotation.</text>
</comment>
<dbReference type="InterPro" id="IPR034291">
    <property type="entry name" value="TMP_synthase"/>
</dbReference>
<dbReference type="GO" id="GO:0004789">
    <property type="term" value="F:thiamine-phosphate diphosphorylase activity"/>
    <property type="evidence" value="ECO:0007669"/>
    <property type="project" value="UniProtKB-EC"/>
</dbReference>
<evidence type="ECO:0000256" key="5">
    <source>
        <dbReference type="ARBA" id="ARBA00022977"/>
    </source>
</evidence>
<dbReference type="NCBIfam" id="TIGR00693">
    <property type="entry name" value="thiE"/>
    <property type="match status" value="1"/>
</dbReference>
<comment type="catalytic activity">
    <reaction evidence="6 9 10">
        <text>4-methyl-5-(2-phosphooxyethyl)-thiazole + 4-amino-2-methyl-5-(diphosphooxymethyl)pyrimidine + H(+) = thiamine phosphate + diphosphate</text>
        <dbReference type="Rhea" id="RHEA:22328"/>
        <dbReference type="ChEBI" id="CHEBI:15378"/>
        <dbReference type="ChEBI" id="CHEBI:33019"/>
        <dbReference type="ChEBI" id="CHEBI:37575"/>
        <dbReference type="ChEBI" id="CHEBI:57841"/>
        <dbReference type="ChEBI" id="CHEBI:58296"/>
        <dbReference type="EC" id="2.5.1.3"/>
    </reaction>
</comment>
<feature type="binding site" evidence="9">
    <location>
        <position position="157"/>
    </location>
    <ligand>
        <name>2-[(2R,5Z)-2-carboxy-4-methylthiazol-5(2H)-ylidene]ethyl phosphate</name>
        <dbReference type="ChEBI" id="CHEBI:62899"/>
    </ligand>
</feature>
<dbReference type="RefSeq" id="WP_256119747.1">
    <property type="nucleotide sequence ID" value="NZ_WHSB02000010.1"/>
</dbReference>
<comment type="function">
    <text evidence="9">Condenses 4-methyl-5-(beta-hydroxyethyl)thiazole monophosphate (THZ-P) and 2-methyl-4-amino-5-hydroxymethyl pyrimidine pyrophosphate (HMP-PP) to form thiamine monophosphate (TMP).</text>
</comment>
<evidence type="ECO:0000256" key="6">
    <source>
        <dbReference type="ARBA" id="ARBA00047334"/>
    </source>
</evidence>
<dbReference type="PANTHER" id="PTHR20857:SF15">
    <property type="entry name" value="THIAMINE-PHOSPHATE SYNTHASE"/>
    <property type="match status" value="1"/>
</dbReference>
<keyword evidence="3 9" id="KW-0479">Metal-binding</keyword>
<dbReference type="InterPro" id="IPR036206">
    <property type="entry name" value="ThiamineP_synth_sf"/>
</dbReference>
<evidence type="ECO:0000256" key="9">
    <source>
        <dbReference type="HAMAP-Rule" id="MF_00097"/>
    </source>
</evidence>
<comment type="cofactor">
    <cofactor evidence="9">
        <name>Mg(2+)</name>
        <dbReference type="ChEBI" id="CHEBI:18420"/>
    </cofactor>
    <text evidence="9">Binds 1 Mg(2+) ion per subunit.</text>
</comment>
<dbReference type="Proteomes" id="UP000996601">
    <property type="component" value="Unassembled WGS sequence"/>
</dbReference>
<reference evidence="13" key="1">
    <citation type="submission" date="2021-07" db="EMBL/GenBank/DDBJ databases">
        <title>Shinella sp. nov., a novel member of the genus Shinella from water.</title>
        <authorList>
            <person name="Deng Y."/>
        </authorList>
    </citation>
    <scope>NUCLEOTIDE SEQUENCE</scope>
    <source>
        <strain evidence="13">CPCC 100929</strain>
    </source>
</reference>
<evidence type="ECO:0000256" key="10">
    <source>
        <dbReference type="RuleBase" id="RU003826"/>
    </source>
</evidence>
<feature type="binding site" evidence="9">
    <location>
        <position position="128"/>
    </location>
    <ligand>
        <name>4-amino-2-methyl-5-(diphosphooxymethyl)pyrimidine</name>
        <dbReference type="ChEBI" id="CHEBI:57841"/>
    </ligand>
</feature>
<evidence type="ECO:0000256" key="3">
    <source>
        <dbReference type="ARBA" id="ARBA00022723"/>
    </source>
</evidence>
<feature type="domain" description="Thiamine phosphate synthase/TenI" evidence="12">
    <location>
        <begin position="12"/>
        <end position="180"/>
    </location>
</feature>
<dbReference type="Gene3D" id="3.20.20.70">
    <property type="entry name" value="Aldolase class I"/>
    <property type="match status" value="1"/>
</dbReference>
<comment type="pathway">
    <text evidence="1 9 11">Cofactor biosynthesis; thiamine diphosphate biosynthesis; thiamine phosphate from 4-amino-2-methyl-5-diphosphomethylpyrimidine and 4-methyl-5-(2-phosphoethyl)-thiazole: step 1/1.</text>
</comment>
<organism evidence="13 14">
    <name type="scientific">Shinella lacus</name>
    <dbReference type="NCBI Taxonomy" id="2654216"/>
    <lineage>
        <taxon>Bacteria</taxon>
        <taxon>Pseudomonadati</taxon>
        <taxon>Pseudomonadota</taxon>
        <taxon>Alphaproteobacteria</taxon>
        <taxon>Hyphomicrobiales</taxon>
        <taxon>Rhizobiaceae</taxon>
        <taxon>Shinella</taxon>
    </lineage>
</organism>
<evidence type="ECO:0000256" key="7">
    <source>
        <dbReference type="ARBA" id="ARBA00047851"/>
    </source>
</evidence>
<feature type="binding site" evidence="9">
    <location>
        <position position="80"/>
    </location>
    <ligand>
        <name>Mg(2+)</name>
        <dbReference type="ChEBI" id="CHEBI:18420"/>
    </ligand>
</feature>
<dbReference type="EC" id="2.5.1.3" evidence="9"/>
<evidence type="ECO:0000313" key="14">
    <source>
        <dbReference type="Proteomes" id="UP000996601"/>
    </source>
</evidence>
<name>A0ABT1RD60_9HYPH</name>
<feature type="binding site" evidence="9">
    <location>
        <position position="99"/>
    </location>
    <ligand>
        <name>4-amino-2-methyl-5-(diphosphooxymethyl)pyrimidine</name>
        <dbReference type="ChEBI" id="CHEBI:57841"/>
    </ligand>
</feature>
<comment type="caution">
    <text evidence="13">The sequence shown here is derived from an EMBL/GenBank/DDBJ whole genome shotgun (WGS) entry which is preliminary data.</text>
</comment>
<dbReference type="Pfam" id="PF02581">
    <property type="entry name" value="TMP-TENI"/>
    <property type="match status" value="1"/>
</dbReference>
<keyword evidence="14" id="KW-1185">Reference proteome</keyword>
<evidence type="ECO:0000256" key="4">
    <source>
        <dbReference type="ARBA" id="ARBA00022842"/>
    </source>
</evidence>
<dbReference type="EMBL" id="WHSB02000010">
    <property type="protein sequence ID" value="MCQ4633127.1"/>
    <property type="molecule type" value="Genomic_DNA"/>
</dbReference>
<feature type="binding site" evidence="9">
    <location>
        <begin position="28"/>
        <end position="32"/>
    </location>
    <ligand>
        <name>4-amino-2-methyl-5-(diphosphooxymethyl)pyrimidine</name>
        <dbReference type="ChEBI" id="CHEBI:57841"/>
    </ligand>
</feature>
<dbReference type="SUPFAM" id="SSF51391">
    <property type="entry name" value="Thiamin phosphate synthase"/>
    <property type="match status" value="1"/>
</dbReference>
<dbReference type="HAMAP" id="MF_00097">
    <property type="entry name" value="TMP_synthase"/>
    <property type="match status" value="1"/>
</dbReference>
<feature type="binding site" evidence="9">
    <location>
        <begin position="177"/>
        <end position="178"/>
    </location>
    <ligand>
        <name>2-[(2R,5Z)-2-carboxy-4-methylthiazol-5(2H)-ylidene]ethyl phosphate</name>
        <dbReference type="ChEBI" id="CHEBI:62899"/>
    </ligand>
</feature>
<dbReference type="InterPro" id="IPR022998">
    <property type="entry name" value="ThiamineP_synth_TenI"/>
</dbReference>
<dbReference type="InterPro" id="IPR013785">
    <property type="entry name" value="Aldolase_TIM"/>
</dbReference>
<evidence type="ECO:0000256" key="8">
    <source>
        <dbReference type="ARBA" id="ARBA00047883"/>
    </source>
</evidence>
<protein>
    <recommendedName>
        <fullName evidence="9">Thiamine-phosphate synthase</fullName>
        <shortName evidence="9">TP synthase</shortName>
        <shortName evidence="9">TPS</shortName>
        <ecNumber evidence="9">2.5.1.3</ecNumber>
    </recommendedName>
    <alternativeName>
        <fullName evidence="9">Thiamine-phosphate pyrophosphorylase</fullName>
        <shortName evidence="9">TMP pyrophosphorylase</shortName>
        <shortName evidence="9">TMP-PPase</shortName>
    </alternativeName>
</protein>
<proteinExistence type="inferred from homology"/>
<dbReference type="CDD" id="cd00564">
    <property type="entry name" value="TMP_TenI"/>
    <property type="match status" value="1"/>
</dbReference>
<evidence type="ECO:0000313" key="13">
    <source>
        <dbReference type="EMBL" id="MCQ4633127.1"/>
    </source>
</evidence>
<sequence length="222" mass="25068">MKLDPFYLIVDSADWIERLVPIGVKLVQLRMKDVPDERLRAEIRRAKTICADHGCQLIINDYWQIAIEEGCDFVHLGQEDLAVADVAAIRAASMKLGLSTHDEAELDIALKEKPDYVALGPVWPTILKKMKWAPQGVERLRDWKARIAPVPLVAIGGLNPDRLEAVFENGADSAAVVTDITLNADPEARTREWIERTARWREFRPSRAVWRFPQTRGPCPPG</sequence>
<evidence type="ECO:0000259" key="12">
    <source>
        <dbReference type="Pfam" id="PF02581"/>
    </source>
</evidence>
<evidence type="ECO:0000256" key="1">
    <source>
        <dbReference type="ARBA" id="ARBA00005165"/>
    </source>
</evidence>
<feature type="binding site" evidence="9">
    <location>
        <position position="60"/>
    </location>
    <ligand>
        <name>4-amino-2-methyl-5-(diphosphooxymethyl)pyrimidine</name>
        <dbReference type="ChEBI" id="CHEBI:57841"/>
    </ligand>
</feature>
<feature type="binding site" evidence="9">
    <location>
        <position position="61"/>
    </location>
    <ligand>
        <name>Mg(2+)</name>
        <dbReference type="ChEBI" id="CHEBI:18420"/>
    </ligand>
</feature>
<comment type="catalytic activity">
    <reaction evidence="8 9 10">
        <text>2-[(2R,5Z)-2-carboxy-4-methylthiazol-5(2H)-ylidene]ethyl phosphate + 4-amino-2-methyl-5-(diphosphooxymethyl)pyrimidine + 2 H(+) = thiamine phosphate + CO2 + diphosphate</text>
        <dbReference type="Rhea" id="RHEA:47844"/>
        <dbReference type="ChEBI" id="CHEBI:15378"/>
        <dbReference type="ChEBI" id="CHEBI:16526"/>
        <dbReference type="ChEBI" id="CHEBI:33019"/>
        <dbReference type="ChEBI" id="CHEBI:37575"/>
        <dbReference type="ChEBI" id="CHEBI:57841"/>
        <dbReference type="ChEBI" id="CHEBI:62899"/>
        <dbReference type="EC" id="2.5.1.3"/>
    </reaction>
</comment>
<evidence type="ECO:0000256" key="2">
    <source>
        <dbReference type="ARBA" id="ARBA00022679"/>
    </source>
</evidence>